<dbReference type="RefSeq" id="WP_138729518.1">
    <property type="nucleotide sequence ID" value="NZ_SRMP02000052.1"/>
</dbReference>
<dbReference type="InterPro" id="IPR023393">
    <property type="entry name" value="START-like_dom_sf"/>
</dbReference>
<dbReference type="Proteomes" id="UP001517367">
    <property type="component" value="Unassembled WGS sequence"/>
</dbReference>
<keyword evidence="3" id="KW-1185">Reference proteome</keyword>
<dbReference type="SUPFAM" id="SSF55961">
    <property type="entry name" value="Bet v1-like"/>
    <property type="match status" value="1"/>
</dbReference>
<protein>
    <recommendedName>
        <fullName evidence="4">Polyketide cyclase/dehydrase</fullName>
    </recommendedName>
</protein>
<keyword evidence="1" id="KW-1133">Transmembrane helix</keyword>
<feature type="transmembrane region" description="Helical" evidence="1">
    <location>
        <begin position="98"/>
        <end position="120"/>
    </location>
</feature>
<evidence type="ECO:0000313" key="2">
    <source>
        <dbReference type="EMBL" id="MFN0293858.1"/>
    </source>
</evidence>
<feature type="transmembrane region" description="Helical" evidence="1">
    <location>
        <begin position="44"/>
        <end position="63"/>
    </location>
</feature>
<reference evidence="2 3" key="1">
    <citation type="submission" date="2024-12" db="EMBL/GenBank/DDBJ databases">
        <authorList>
            <person name="Hu S."/>
        </authorList>
    </citation>
    <scope>NUCLEOTIDE SEQUENCE [LARGE SCALE GENOMIC DNA]</scope>
    <source>
        <strain evidence="2 3">P-25</strain>
    </source>
</reference>
<comment type="caution">
    <text evidence="2">The sequence shown here is derived from an EMBL/GenBank/DDBJ whole genome shotgun (WGS) entry which is preliminary data.</text>
</comment>
<sequence>MNILIEKLPDNDKQRKWIAIAITVLISMLLTLVGIYLIGEYGVALFIFTPFFMGACPIILYGLKRHVSRKEAWKMGFLALLIFTVGLLFFAIEGLICIAMAAPLGILFTWLGSLIGFSIVKKGTKRSSVIVLIFLAFIPTTAFIEKDFEPELNSVVTSIEIEADLSTVWRNVVEFPQLEAPKEFIFRTGIAYPINAKIEGSGVGAIRYCNFTTGSFVEPITVWNKNLLLKFDVLEQPAPMKEISFWDIDAPHLHDYFVSKKGQFKLTQLSNGNTLLEGTTWYYHHIKPAIYWKGWSEYIIHQIHLRVLAHIKKNAENDQVLLRR</sequence>
<feature type="transmembrane region" description="Helical" evidence="1">
    <location>
        <begin position="127"/>
        <end position="144"/>
    </location>
</feature>
<evidence type="ECO:0000313" key="3">
    <source>
        <dbReference type="Proteomes" id="UP001517367"/>
    </source>
</evidence>
<keyword evidence="1" id="KW-0812">Transmembrane</keyword>
<accession>A0ABW9JNB2</accession>
<dbReference type="Gene3D" id="3.30.530.20">
    <property type="match status" value="1"/>
</dbReference>
<gene>
    <name evidence="2" type="ORF">E5L68_020955</name>
</gene>
<name>A0ABW9JNB2_9SPHI</name>
<evidence type="ECO:0000256" key="1">
    <source>
        <dbReference type="SAM" id="Phobius"/>
    </source>
</evidence>
<dbReference type="EMBL" id="SRMP02000052">
    <property type="protein sequence ID" value="MFN0293858.1"/>
    <property type="molecule type" value="Genomic_DNA"/>
</dbReference>
<feature type="transmembrane region" description="Helical" evidence="1">
    <location>
        <begin position="17"/>
        <end position="38"/>
    </location>
</feature>
<organism evidence="2 3">
    <name type="scientific">Pedobacter helvus</name>
    <dbReference type="NCBI Taxonomy" id="2563444"/>
    <lineage>
        <taxon>Bacteria</taxon>
        <taxon>Pseudomonadati</taxon>
        <taxon>Bacteroidota</taxon>
        <taxon>Sphingobacteriia</taxon>
        <taxon>Sphingobacteriales</taxon>
        <taxon>Sphingobacteriaceae</taxon>
        <taxon>Pedobacter</taxon>
    </lineage>
</organism>
<evidence type="ECO:0008006" key="4">
    <source>
        <dbReference type="Google" id="ProtNLM"/>
    </source>
</evidence>
<feature type="transmembrane region" description="Helical" evidence="1">
    <location>
        <begin position="75"/>
        <end position="92"/>
    </location>
</feature>
<keyword evidence="1" id="KW-0472">Membrane</keyword>
<proteinExistence type="predicted"/>